<dbReference type="PROSITE" id="PS50805">
    <property type="entry name" value="KRAB"/>
    <property type="match status" value="1"/>
</dbReference>
<reference evidence="2" key="1">
    <citation type="journal article" date="2015" name="Genome Biol. Evol.">
        <title>Physical Mapping and Refinement of the Painted Turtle Genome (Chrysemys picta) Inform Amniote Genome Evolution and Challenge Turtle-Bird Chromosomal Conservation.</title>
        <authorList>
            <person name="Badenhorst D."/>
            <person name="Hillier L.W."/>
            <person name="Literman R."/>
            <person name="Montiel E.E."/>
            <person name="Radhakrishnan S."/>
            <person name="Shen Y."/>
            <person name="Minx P."/>
            <person name="Janes D.E."/>
            <person name="Warren W.C."/>
            <person name="Edwards S.V."/>
            <person name="Valenzuela N."/>
        </authorList>
    </citation>
    <scope>NUCLEOTIDE SEQUENCE [LARGE SCALE GENOMIC DNA]</scope>
</reference>
<organism evidence="2 3">
    <name type="scientific">Chrysemys picta bellii</name>
    <name type="common">Western painted turtle</name>
    <name type="synonym">Emys bellii</name>
    <dbReference type="NCBI Taxonomy" id="8478"/>
    <lineage>
        <taxon>Eukaryota</taxon>
        <taxon>Metazoa</taxon>
        <taxon>Chordata</taxon>
        <taxon>Craniata</taxon>
        <taxon>Vertebrata</taxon>
        <taxon>Euteleostomi</taxon>
        <taxon>Archelosauria</taxon>
        <taxon>Testudinata</taxon>
        <taxon>Testudines</taxon>
        <taxon>Cryptodira</taxon>
        <taxon>Durocryptodira</taxon>
        <taxon>Testudinoidea</taxon>
        <taxon>Emydidae</taxon>
        <taxon>Chrysemys</taxon>
    </lineage>
</organism>
<keyword evidence="3" id="KW-1185">Reference proteome</keyword>
<dbReference type="InterPro" id="IPR036051">
    <property type="entry name" value="KRAB_dom_sf"/>
</dbReference>
<dbReference type="SMART" id="SM00349">
    <property type="entry name" value="KRAB"/>
    <property type="match status" value="1"/>
</dbReference>
<dbReference type="PANTHER" id="PTHR23232:SF133">
    <property type="entry name" value="RIKEN CDNA 1700020N01 GENE"/>
    <property type="match status" value="1"/>
</dbReference>
<reference evidence="2" key="3">
    <citation type="submission" date="2025-09" db="UniProtKB">
        <authorList>
            <consortium name="Ensembl"/>
        </authorList>
    </citation>
    <scope>IDENTIFICATION</scope>
</reference>
<dbReference type="GeneTree" id="ENSGT01150000287624"/>
<dbReference type="Proteomes" id="UP000694380">
    <property type="component" value="Chromosome 6"/>
</dbReference>
<dbReference type="GO" id="GO:0006355">
    <property type="term" value="P:regulation of DNA-templated transcription"/>
    <property type="evidence" value="ECO:0007669"/>
    <property type="project" value="InterPro"/>
</dbReference>
<dbReference type="CDD" id="cd07765">
    <property type="entry name" value="KRAB_A-box"/>
    <property type="match status" value="1"/>
</dbReference>
<evidence type="ECO:0000259" key="1">
    <source>
        <dbReference type="PROSITE" id="PS50805"/>
    </source>
</evidence>
<sequence>MEYLFQIPVTFEDVAVYFTKKDWGRLDKRQRELYRDVMQKNLKTTLWVKINFTSLLKSCVVSQEFVKLWFRVLLLDF</sequence>
<dbReference type="Ensembl" id="ENSCPBT00000012388.1">
    <property type="protein sequence ID" value="ENSCPBP00000010319.1"/>
    <property type="gene ID" value="ENSCPBG00000007938.1"/>
</dbReference>
<dbReference type="OMA" id="MEYLFQI"/>
<dbReference type="SUPFAM" id="SSF109640">
    <property type="entry name" value="KRAB domain (Kruppel-associated box)"/>
    <property type="match status" value="1"/>
</dbReference>
<name>A0A8C3FSL9_CHRPI</name>
<proteinExistence type="predicted"/>
<dbReference type="Gene3D" id="6.10.140.140">
    <property type="match status" value="1"/>
</dbReference>
<protein>
    <recommendedName>
        <fullName evidence="1">KRAB domain-containing protein</fullName>
    </recommendedName>
</protein>
<evidence type="ECO:0000313" key="2">
    <source>
        <dbReference type="Ensembl" id="ENSCPBP00000010319.1"/>
    </source>
</evidence>
<accession>A0A8C3FSL9</accession>
<dbReference type="PANTHER" id="PTHR23232">
    <property type="entry name" value="KRAB DOMAIN C2H2 ZINC FINGER"/>
    <property type="match status" value="1"/>
</dbReference>
<dbReference type="Pfam" id="PF01352">
    <property type="entry name" value="KRAB"/>
    <property type="match status" value="1"/>
</dbReference>
<dbReference type="AlphaFoldDB" id="A0A8C3FSL9"/>
<reference evidence="2" key="2">
    <citation type="submission" date="2025-08" db="UniProtKB">
        <authorList>
            <consortium name="Ensembl"/>
        </authorList>
    </citation>
    <scope>IDENTIFICATION</scope>
</reference>
<dbReference type="InterPro" id="IPR050169">
    <property type="entry name" value="Krueppel_C2H2_ZnF"/>
</dbReference>
<dbReference type="InterPro" id="IPR001909">
    <property type="entry name" value="KRAB"/>
</dbReference>
<feature type="domain" description="KRAB" evidence="1">
    <location>
        <begin position="9"/>
        <end position="77"/>
    </location>
</feature>
<evidence type="ECO:0000313" key="3">
    <source>
        <dbReference type="Proteomes" id="UP000694380"/>
    </source>
</evidence>